<evidence type="ECO:0000313" key="1">
    <source>
        <dbReference type="EMBL" id="ABG62173.1"/>
    </source>
</evidence>
<dbReference type="AlphaFoldDB" id="Q11KA2"/>
<gene>
    <name evidence="1" type="ordered locus">Meso_0773</name>
</gene>
<dbReference type="EMBL" id="CP000390">
    <property type="protein sequence ID" value="ABG62173.1"/>
    <property type="molecule type" value="Genomic_DNA"/>
</dbReference>
<organism evidence="1">
    <name type="scientific">Chelativorans sp. (strain BNC1)</name>
    <dbReference type="NCBI Taxonomy" id="266779"/>
    <lineage>
        <taxon>Bacteria</taxon>
        <taxon>Pseudomonadati</taxon>
        <taxon>Pseudomonadota</taxon>
        <taxon>Alphaproteobacteria</taxon>
        <taxon>Hyphomicrobiales</taxon>
        <taxon>Phyllobacteriaceae</taxon>
        <taxon>Chelativorans</taxon>
    </lineage>
</organism>
<dbReference type="HOGENOM" id="CLU_2045500_0_0_5"/>
<proteinExistence type="predicted"/>
<sequence length="120" mass="13005">MAADIVEEEKLSPPSLELVELELALRHQNLLELGFEGAVRHALEQVGGKLLFRMRMDGVAGYDWLAAVALDSDEERKLALVAQSTEGGPLRVEDAETSDTSIARVATAYANLVKSLGRLS</sequence>
<dbReference type="OrthoDB" id="8030547at2"/>
<name>Q11KA2_CHESB</name>
<dbReference type="eggNOG" id="ENOG5031BUG">
    <property type="taxonomic scope" value="Bacteria"/>
</dbReference>
<reference evidence="1" key="1">
    <citation type="submission" date="2006-06" db="EMBL/GenBank/DDBJ databases">
        <title>Complete sequence of chromosome of Chelativorans sp. BNC1.</title>
        <authorList>
            <consortium name="US DOE Joint Genome Institute"/>
            <person name="Copeland A."/>
            <person name="Lucas S."/>
            <person name="Lapidus A."/>
            <person name="Barry K."/>
            <person name="Detter J.C."/>
            <person name="Glavina del Rio T."/>
            <person name="Hammon N."/>
            <person name="Israni S."/>
            <person name="Dalin E."/>
            <person name="Tice H."/>
            <person name="Pitluck S."/>
            <person name="Chertkov O."/>
            <person name="Brettin T."/>
            <person name="Bruce D."/>
            <person name="Han C."/>
            <person name="Tapia R."/>
            <person name="Gilna P."/>
            <person name="Schmutz J."/>
            <person name="Larimer F."/>
            <person name="Land M."/>
            <person name="Hauser L."/>
            <person name="Kyrpides N."/>
            <person name="Mikhailova N."/>
            <person name="Richardson P."/>
        </authorList>
    </citation>
    <scope>NUCLEOTIDE SEQUENCE</scope>
    <source>
        <strain evidence="1">BNC1</strain>
    </source>
</reference>
<dbReference type="KEGG" id="mes:Meso_0773"/>
<protein>
    <submittedName>
        <fullName evidence="1">Uncharacterized protein</fullName>
    </submittedName>
</protein>
<accession>Q11KA2</accession>